<reference evidence="17" key="1">
    <citation type="journal article" date="2020" name="BMC Genomics">
        <title>Correction to: Identification and distribution of gene clusters required for synthesis of sphingolipid metabolism inhibitors in diverse species of the filamentous fungus Fusarium.</title>
        <authorList>
            <person name="Kim H.S."/>
            <person name="Lohmar J.M."/>
            <person name="Busman M."/>
            <person name="Brown D.W."/>
            <person name="Naumann T.A."/>
            <person name="Divon H.H."/>
            <person name="Lysoe E."/>
            <person name="Uhlig S."/>
            <person name="Proctor R.H."/>
        </authorList>
    </citation>
    <scope>NUCLEOTIDE SEQUENCE [LARGE SCALE GENOMIC DNA]</scope>
    <source>
        <strain evidence="17">NRRL 25331</strain>
    </source>
</reference>
<comment type="cofactor">
    <cofactor evidence="12">
        <name>pyruvate</name>
        <dbReference type="ChEBI" id="CHEBI:15361"/>
    </cofactor>
    <text evidence="12">Binds 1 pyruvoyl group covalently per subunit.</text>
</comment>
<feature type="active site" description="Charge relay system; for autoendoproteolytic cleavage activity" evidence="12">
    <location>
        <position position="1099"/>
    </location>
</feature>
<gene>
    <name evidence="12" type="primary">PSD2</name>
    <name evidence="16" type="ORF">FCIRC_4466</name>
</gene>
<dbReference type="InterPro" id="IPR003817">
    <property type="entry name" value="PS_Dcarbxylase"/>
</dbReference>
<evidence type="ECO:0000256" key="3">
    <source>
        <dbReference type="ARBA" id="ARBA00022793"/>
    </source>
</evidence>
<keyword evidence="12" id="KW-0967">Endosome</keyword>
<dbReference type="InterPro" id="IPR033177">
    <property type="entry name" value="PSD-B"/>
</dbReference>
<dbReference type="Pfam" id="PF02666">
    <property type="entry name" value="PS_Dcarbxylase"/>
    <property type="match status" value="1"/>
</dbReference>
<evidence type="ECO:0000256" key="13">
    <source>
        <dbReference type="SAM" id="MobiDB-lite"/>
    </source>
</evidence>
<keyword evidence="7 12" id="KW-0865">Zymogen</keyword>
<keyword evidence="5 12" id="KW-0443">Lipid metabolism</keyword>
<evidence type="ECO:0000256" key="1">
    <source>
        <dbReference type="ARBA" id="ARBA00005189"/>
    </source>
</evidence>
<keyword evidence="12" id="KW-0333">Golgi apparatus</keyword>
<reference evidence="16 17" key="2">
    <citation type="submission" date="2020-05" db="EMBL/GenBank/DDBJ databases">
        <title>Identification and distribution of gene clusters putatively required for synthesis of sphingolipid metabolism inhibitors in phylogenetically diverse species of the filamentous fungus Fusarium.</title>
        <authorList>
            <person name="Kim H.-S."/>
            <person name="Busman M."/>
            <person name="Brown D.W."/>
            <person name="Divon H."/>
            <person name="Uhlig S."/>
            <person name="Proctor R.H."/>
        </authorList>
    </citation>
    <scope>NUCLEOTIDE SEQUENCE [LARGE SCALE GENOMIC DNA]</scope>
    <source>
        <strain evidence="16 17">NRRL 25331</strain>
    </source>
</reference>
<feature type="compositionally biased region" description="Polar residues" evidence="13">
    <location>
        <begin position="30"/>
        <end position="53"/>
    </location>
</feature>
<evidence type="ECO:0000256" key="12">
    <source>
        <dbReference type="HAMAP-Rule" id="MF_03209"/>
    </source>
</evidence>
<feature type="compositionally biased region" description="Low complexity" evidence="13">
    <location>
        <begin position="12"/>
        <end position="29"/>
    </location>
</feature>
<evidence type="ECO:0000256" key="4">
    <source>
        <dbReference type="ARBA" id="ARBA00022837"/>
    </source>
</evidence>
<feature type="active site" description="Charge relay system; for autoendoproteolytic cleavage activity" evidence="12">
    <location>
        <position position="954"/>
    </location>
</feature>
<comment type="domain">
    <text evidence="12">The C2 domains have an essential, but non-catalytic function. They may facilitate interactions with other proteins and are required for lipid transport function.</text>
</comment>
<dbReference type="Gene3D" id="2.60.40.150">
    <property type="entry name" value="C2 domain"/>
    <property type="match status" value="2"/>
</dbReference>
<dbReference type="Pfam" id="PF00168">
    <property type="entry name" value="C2"/>
    <property type="match status" value="2"/>
</dbReference>
<evidence type="ECO:0000256" key="10">
    <source>
        <dbReference type="ARBA" id="ARBA00023264"/>
    </source>
</evidence>
<dbReference type="EMBL" id="JAAQPE010000145">
    <property type="protein sequence ID" value="KAF5683384.1"/>
    <property type="molecule type" value="Genomic_DNA"/>
</dbReference>
<evidence type="ECO:0000256" key="7">
    <source>
        <dbReference type="ARBA" id="ARBA00023145"/>
    </source>
</evidence>
<feature type="region of interest" description="Disordered" evidence="13">
    <location>
        <begin position="1157"/>
        <end position="1202"/>
    </location>
</feature>
<feature type="domain" description="C2" evidence="14">
    <location>
        <begin position="90"/>
        <end position="226"/>
    </location>
</feature>
<comment type="caution">
    <text evidence="16">The sequence shown here is derived from an EMBL/GenBank/DDBJ whole genome shotgun (WGS) entry which is preliminary data.</text>
</comment>
<comment type="function">
    <text evidence="12">Catalyzes the formation of phosphatidylethanolamine (PtdEtn) from phosphatidylserine (PtdSer). Plays a central role in phospholipid metabolism and in the interorganelle trafficking of phosphatidylserine.</text>
</comment>
<dbReference type="PANTHER" id="PTHR10067:SF17">
    <property type="entry name" value="PHOSPHATIDYLSERINE DECARBOXYLASE PROENZYME 2"/>
    <property type="match status" value="1"/>
</dbReference>
<comment type="similarity">
    <text evidence="12">Belongs to the phosphatidylserine decarboxylase family. PSD-B subfamily. Eukaryotic type II sub-subfamily.</text>
</comment>
<comment type="subunit">
    <text evidence="12">Heterodimer of a large membrane-associated beta subunit and a small pyruvoyl-containing alpha subunit. Interacts with pstB2. This interaction may be a means to structurally tether the donor membrane (ER) harboring PstB2 to acceptor membranes (Golgi/endosomes) harboring PSD2 during PtdSer transport to the site of PtdEtn synthesis.</text>
</comment>
<feature type="compositionally biased region" description="Basic and acidic residues" evidence="13">
    <location>
        <begin position="745"/>
        <end position="759"/>
    </location>
</feature>
<feature type="region of interest" description="Disordered" evidence="13">
    <location>
        <begin position="693"/>
        <end position="759"/>
    </location>
</feature>
<dbReference type="UniPathway" id="UPA00558">
    <property type="reaction ID" value="UER00616"/>
</dbReference>
<name>A0A8H5U9W5_FUSCI</name>
<dbReference type="NCBIfam" id="TIGR00163">
    <property type="entry name" value="PS_decarb"/>
    <property type="match status" value="1"/>
</dbReference>
<feature type="compositionally biased region" description="Low complexity" evidence="13">
    <location>
        <begin position="512"/>
        <end position="522"/>
    </location>
</feature>
<dbReference type="HAMAP" id="MF_00663">
    <property type="entry name" value="PS_decarb_PSD_B_type2"/>
    <property type="match status" value="1"/>
</dbReference>
<keyword evidence="8 12" id="KW-0594">Phospholipid biosynthesis</keyword>
<dbReference type="InterPro" id="IPR035892">
    <property type="entry name" value="C2_domain_sf"/>
</dbReference>
<feature type="region of interest" description="Disordered" evidence="13">
    <location>
        <begin position="1"/>
        <end position="55"/>
    </location>
</feature>
<dbReference type="SUPFAM" id="SSF47473">
    <property type="entry name" value="EF-hand"/>
    <property type="match status" value="1"/>
</dbReference>
<comment type="pathway">
    <text evidence="1">Lipid metabolism.</text>
</comment>
<evidence type="ECO:0000259" key="15">
    <source>
        <dbReference type="PROSITE" id="PS50222"/>
    </source>
</evidence>
<dbReference type="CDD" id="cd04024">
    <property type="entry name" value="C2A_Synaptotagmin-like"/>
    <property type="match status" value="1"/>
</dbReference>
<feature type="compositionally biased region" description="Low complexity" evidence="13">
    <location>
        <begin position="699"/>
        <end position="710"/>
    </location>
</feature>
<keyword evidence="2 12" id="KW-0444">Lipid biosynthesis</keyword>
<proteinExistence type="inferred from homology"/>
<feature type="compositionally biased region" description="Low complexity" evidence="13">
    <location>
        <begin position="492"/>
        <end position="501"/>
    </location>
</feature>
<feature type="chain" id="PRO_5035024865" description="Phosphatidylserine decarboxylase 2 beta chain" evidence="12">
    <location>
        <begin position="1"/>
        <end position="1098"/>
    </location>
</feature>
<dbReference type="GO" id="GO:0004609">
    <property type="term" value="F:phosphatidylserine decarboxylase activity"/>
    <property type="evidence" value="ECO:0007669"/>
    <property type="project" value="UniProtKB-UniRule"/>
</dbReference>
<dbReference type="AlphaFoldDB" id="A0A8H5U9W5"/>
<dbReference type="SMART" id="SM00239">
    <property type="entry name" value="C2"/>
    <property type="match status" value="2"/>
</dbReference>
<dbReference type="GO" id="GO:0006646">
    <property type="term" value="P:phosphatidylethanolamine biosynthetic process"/>
    <property type="evidence" value="ECO:0007669"/>
    <property type="project" value="UniProtKB-UniRule"/>
</dbReference>
<dbReference type="PANTHER" id="PTHR10067">
    <property type="entry name" value="PHOSPHATIDYLSERINE DECARBOXYLASE"/>
    <property type="match status" value="1"/>
</dbReference>
<evidence type="ECO:0000313" key="16">
    <source>
        <dbReference type="EMBL" id="KAF5683384.1"/>
    </source>
</evidence>
<evidence type="ECO:0000256" key="5">
    <source>
        <dbReference type="ARBA" id="ARBA00023098"/>
    </source>
</evidence>
<dbReference type="Proteomes" id="UP000572754">
    <property type="component" value="Unassembled WGS sequence"/>
</dbReference>
<comment type="catalytic activity">
    <reaction evidence="12">
        <text>a 1,2-diacyl-sn-glycero-3-phospho-L-serine + H(+) = a 1,2-diacyl-sn-glycero-3-phosphoethanolamine + CO2</text>
        <dbReference type="Rhea" id="RHEA:20828"/>
        <dbReference type="ChEBI" id="CHEBI:15378"/>
        <dbReference type="ChEBI" id="CHEBI:16526"/>
        <dbReference type="ChEBI" id="CHEBI:57262"/>
        <dbReference type="ChEBI" id="CHEBI:64612"/>
        <dbReference type="EC" id="4.1.1.65"/>
    </reaction>
</comment>
<feature type="compositionally biased region" description="Acidic residues" evidence="13">
    <location>
        <begin position="304"/>
        <end position="327"/>
    </location>
</feature>
<keyword evidence="10 12" id="KW-1208">Phospholipid metabolism</keyword>
<dbReference type="SUPFAM" id="SSF49562">
    <property type="entry name" value="C2 domain (Calcium/lipid-binding domain, CaLB)"/>
    <property type="match status" value="2"/>
</dbReference>
<sequence length="1202" mass="133908">MVRIIPTRLKSTSRSSSSSSTTIHSVSNTNGRTKNNRSNSPPMRSKNESTSPSRDAGNGLALRVYIIKVLYIDCPFGTYVMHFTPPYTSWLQVSPAIIASLPGLIGAAARQRENIRGKGLAAKDRSGTSDPVSSSLITVSPMLTVDLQYLVLSSGDSRIVTNDAPKTLNPEWNVTEQIPLTSVQNLVLDVICWDKDRFGKDYMGEFDLALEEIFNNDKVEQEPTWYRLKSKRPGKKTSVVSGEVQLQFSLFDSTNPSATPQQILEKFQVLVGTAPSGSRNVTPSMTPNLAPTGSQSTPSPQDSPSDDDDDDFDDDDSDEGDEDEGEQDATKRKRRLRIRGLKKRRRNNPYAFASSGSDVVGIIYLEVIKITDLPPESNLTRTSFDMDPFVVASLGKKTYRTRRIRHDLNPVYNEKMLFNIQSHEQKYSFAFTVIDHDKYSGNDFIASCDLPIHQLIERAPKANPETGLYDLQVPAQAEPLPSRSRFKKLAMSRSNSSSSISKMIRPPLSKHASNTSMTSATPAPAPTSAPDPNKLAPSDVLANTGSDPDSTNQDSGDADFYDYNVPLKMKNTEKWEKKHNPVLYLRAKYMPYDALRQQFWRAMLRQYDADESGRISRIELTTMLESLGSTLTENTIDGFFKRFPHRDADNDENWELTMDECVVCLEDQLEGRRRSSGTAADKLRGLVPEMKNLLHVPGHGHNNNNNNNGGSETPSVLELDSTSGTQTPISNVPTLKTPADEEGDPLDKSDSSDDRSEEHVVEIRECPICHQPRLNKRKDADIITHIATCASQDWRQVNSVLVGGFVTASQAQRKWYSKVITKISYGGYKLGANSANILVQDRLTGQINEEKMSVYVRLGIRLLYKGLKSRDMENKRIRKLLKNLSVKQGKKFDDPASKDEIEKFIAFHGLDMSEVLLPLEEFNNFNEFFYRALKPGARPCSAPDNPHIIVSPADCRSVVFNSITVATKIWVKGREFNMKRLLGDAYPEDVSRFEGGALGIFRLAPQDYHRFHIPVDGVMGKPKTIEGEYYTVNPMAIRSALDVYGENVRVLVPIDSEQHGRVMVICVGAMMVGSTVITRKEGDMVHRAEELGYFKFGGSTILLLFEPGRMVFDDDLVDNGKDALETLVRVGMSVGHTPSEPQWTPDMRKKAENITEADKRAAKRRIQGNVALQESPDGSGEEEQPSRLASKPTIDTMAASAM</sequence>
<dbReference type="PROSITE" id="PS50004">
    <property type="entry name" value="C2"/>
    <property type="match status" value="2"/>
</dbReference>
<comment type="subcellular location">
    <subcellularLocation>
        <location evidence="12">Golgi apparatus membrane</location>
        <topology evidence="12">Peripheral membrane protein</topology>
        <orientation evidence="12">Cytoplasmic side</orientation>
    </subcellularLocation>
    <subcellularLocation>
        <location evidence="12">Endosome membrane</location>
        <topology evidence="12">Peripheral membrane protein</topology>
        <orientation evidence="12">Cytoplasmic side</orientation>
    </subcellularLocation>
</comment>
<dbReference type="GO" id="GO:0010008">
    <property type="term" value="C:endosome membrane"/>
    <property type="evidence" value="ECO:0007669"/>
    <property type="project" value="UniProtKB-SubCell"/>
</dbReference>
<keyword evidence="17" id="KW-1185">Reference proteome</keyword>
<dbReference type="CDD" id="cd00051">
    <property type="entry name" value="EFh"/>
    <property type="match status" value="1"/>
</dbReference>
<feature type="domain" description="EF-hand" evidence="15">
    <location>
        <begin position="595"/>
        <end position="630"/>
    </location>
</feature>
<feature type="active site" description="Schiff-base intermediate with substrate; via pyruvic acid; for decarboxylase activity" evidence="12">
    <location>
        <position position="1099"/>
    </location>
</feature>
<evidence type="ECO:0000256" key="2">
    <source>
        <dbReference type="ARBA" id="ARBA00022516"/>
    </source>
</evidence>
<dbReference type="FunFam" id="2.60.40.150:FF:000295">
    <property type="entry name" value="Phosphatidylserine decarboxylase proenzyme 2"/>
    <property type="match status" value="1"/>
</dbReference>
<feature type="region of interest" description="Disordered" evidence="13">
    <location>
        <begin position="275"/>
        <end position="335"/>
    </location>
</feature>
<accession>A0A8H5U9W5</accession>
<dbReference type="GO" id="GO:0005509">
    <property type="term" value="F:calcium ion binding"/>
    <property type="evidence" value="ECO:0007669"/>
    <property type="project" value="InterPro"/>
</dbReference>
<dbReference type="GO" id="GO:0005795">
    <property type="term" value="C:Golgi stack"/>
    <property type="evidence" value="ECO:0007669"/>
    <property type="project" value="UniProtKB-UniRule"/>
</dbReference>
<feature type="domain" description="C2" evidence="14">
    <location>
        <begin position="344"/>
        <end position="465"/>
    </location>
</feature>
<dbReference type="InterPro" id="IPR018247">
    <property type="entry name" value="EF_Hand_1_Ca_BS"/>
</dbReference>
<dbReference type="InterPro" id="IPR000008">
    <property type="entry name" value="C2_dom"/>
</dbReference>
<dbReference type="FunFam" id="1.10.238.10:FF:000445">
    <property type="entry name" value="Phosphatidylserine decarboxylase proenzyme 2"/>
    <property type="match status" value="1"/>
</dbReference>
<feature type="compositionally biased region" description="Low complexity" evidence="13">
    <location>
        <begin position="293"/>
        <end position="303"/>
    </location>
</feature>
<evidence type="ECO:0000256" key="8">
    <source>
        <dbReference type="ARBA" id="ARBA00023209"/>
    </source>
</evidence>
<dbReference type="PROSITE" id="PS50222">
    <property type="entry name" value="EF_HAND_2"/>
    <property type="match status" value="1"/>
</dbReference>
<keyword evidence="6 12" id="KW-0472">Membrane</keyword>
<dbReference type="Gene3D" id="1.10.238.10">
    <property type="entry name" value="EF-hand"/>
    <property type="match status" value="1"/>
</dbReference>
<feature type="compositionally biased region" description="Polar residues" evidence="13">
    <location>
        <begin position="541"/>
        <end position="555"/>
    </location>
</feature>
<keyword evidence="9 12" id="KW-0456">Lyase</keyword>
<feature type="modified residue" description="Pyruvic acid (Ser); by autocatalysis" evidence="12">
    <location>
        <position position="1099"/>
    </location>
</feature>
<protein>
    <recommendedName>
        <fullName evidence="12">Phosphatidylserine decarboxylase proenzyme 2</fullName>
        <ecNumber evidence="12">4.1.1.65</ecNumber>
    </recommendedName>
    <component>
        <recommendedName>
            <fullName evidence="12">Phosphatidylserine decarboxylase 2 beta chain</fullName>
        </recommendedName>
    </component>
    <component>
        <recommendedName>
            <fullName evidence="12">Phosphatidylserine decarboxylase 2 alpha chain</fullName>
        </recommendedName>
    </component>
</protein>
<evidence type="ECO:0000256" key="9">
    <source>
        <dbReference type="ARBA" id="ARBA00023239"/>
    </source>
</evidence>
<evidence type="ECO:0000256" key="6">
    <source>
        <dbReference type="ARBA" id="ARBA00023136"/>
    </source>
</evidence>
<feature type="chain" id="PRO_5035024866" description="Phosphatidylserine decarboxylase 2 alpha chain" evidence="12">
    <location>
        <begin position="1099"/>
        <end position="1202"/>
    </location>
</feature>
<dbReference type="InterPro" id="IPR002048">
    <property type="entry name" value="EF_hand_dom"/>
</dbReference>
<comment type="pathway">
    <text evidence="12">Phospholipid metabolism; phosphatidylethanolamine biosynthesis; phosphatidylethanolamine from CDP-diacylglycerol: step 2/2.</text>
</comment>
<keyword evidence="11 12" id="KW-0670">Pyruvate</keyword>
<dbReference type="PROSITE" id="PS00018">
    <property type="entry name" value="EF_HAND_1"/>
    <property type="match status" value="1"/>
</dbReference>
<dbReference type="GO" id="GO:0016540">
    <property type="term" value="P:protein autoprocessing"/>
    <property type="evidence" value="ECO:0007669"/>
    <property type="project" value="UniProtKB-UniRule"/>
</dbReference>
<feature type="active site" description="Charge relay system; for autoendoproteolytic cleavage activity" evidence="12">
    <location>
        <position position="1012"/>
    </location>
</feature>
<feature type="compositionally biased region" description="Polar residues" evidence="13">
    <location>
        <begin position="275"/>
        <end position="292"/>
    </location>
</feature>
<feature type="region of interest" description="Disordered" evidence="13">
    <location>
        <begin position="473"/>
        <end position="559"/>
    </location>
</feature>
<comment type="PTM">
    <text evidence="12">Is synthesized initially as an inactive proenzyme. Formation of the active enzyme involves a self-maturation process in which the active site pyruvoyl group is generated from an internal serine residue via an autocatalytic post-translational modification. Two non-identical subunits are generated from the proenzyme in this reaction, and the pyruvate is formed at the N-terminus of the alpha chain, which is derived from the carboxyl end of the proenzyme. The autoendoproteolytic cleavage occurs by a canonical serine protease mechanism, in which the side chain hydroxyl group of the serine supplies its oxygen atom to form the C-terminus of the beta chain, while the remainder of the serine residue undergoes an oxidative deamination to produce ammonia and the pyruvoyl prosthetic group on the alpha chain. During this reaction, the Ser that is part of the protease active site of the proenzyme becomes the pyruvoyl prosthetic group, which constitutes an essential element of the active site of the mature decarboxylase.</text>
</comment>
<organism evidence="16 17">
    <name type="scientific">Fusarium circinatum</name>
    <name type="common">Pitch canker fungus</name>
    <name type="synonym">Gibberella circinata</name>
    <dbReference type="NCBI Taxonomy" id="48490"/>
    <lineage>
        <taxon>Eukaryota</taxon>
        <taxon>Fungi</taxon>
        <taxon>Dikarya</taxon>
        <taxon>Ascomycota</taxon>
        <taxon>Pezizomycotina</taxon>
        <taxon>Sordariomycetes</taxon>
        <taxon>Hypocreomycetidae</taxon>
        <taxon>Hypocreales</taxon>
        <taxon>Nectriaceae</taxon>
        <taxon>Fusarium</taxon>
        <taxon>Fusarium fujikuroi species complex</taxon>
    </lineage>
</organism>
<evidence type="ECO:0000259" key="14">
    <source>
        <dbReference type="PROSITE" id="PS50004"/>
    </source>
</evidence>
<evidence type="ECO:0000256" key="11">
    <source>
        <dbReference type="ARBA" id="ARBA00023317"/>
    </source>
</evidence>
<feature type="site" description="Cleavage (non-hydrolytic); by autocatalysis" evidence="12">
    <location>
        <begin position="1098"/>
        <end position="1099"/>
    </location>
</feature>
<feature type="compositionally biased region" description="Polar residues" evidence="13">
    <location>
        <begin position="720"/>
        <end position="734"/>
    </location>
</feature>
<dbReference type="GO" id="GO:0000139">
    <property type="term" value="C:Golgi membrane"/>
    <property type="evidence" value="ECO:0007669"/>
    <property type="project" value="UniProtKB-SubCell"/>
</dbReference>
<keyword evidence="4" id="KW-0106">Calcium</keyword>
<evidence type="ECO:0000313" key="17">
    <source>
        <dbReference type="Proteomes" id="UP000572754"/>
    </source>
</evidence>
<keyword evidence="3 12" id="KW-0210">Decarboxylase</keyword>
<dbReference type="InterPro" id="IPR011992">
    <property type="entry name" value="EF-hand-dom_pair"/>
</dbReference>
<dbReference type="InterPro" id="IPR033179">
    <property type="entry name" value="PSD_type2_pro"/>
</dbReference>
<dbReference type="EC" id="4.1.1.65" evidence="12"/>